<evidence type="ECO:0000313" key="1">
    <source>
        <dbReference type="EMBL" id="GMT20326.1"/>
    </source>
</evidence>
<keyword evidence="2" id="KW-1185">Reference proteome</keyword>
<protein>
    <submittedName>
        <fullName evidence="1">Uncharacterized protein</fullName>
    </submittedName>
</protein>
<organism evidence="1 2">
    <name type="scientific">Pristionchus fissidentatus</name>
    <dbReference type="NCBI Taxonomy" id="1538716"/>
    <lineage>
        <taxon>Eukaryota</taxon>
        <taxon>Metazoa</taxon>
        <taxon>Ecdysozoa</taxon>
        <taxon>Nematoda</taxon>
        <taxon>Chromadorea</taxon>
        <taxon>Rhabditida</taxon>
        <taxon>Rhabditina</taxon>
        <taxon>Diplogasteromorpha</taxon>
        <taxon>Diplogasteroidea</taxon>
        <taxon>Neodiplogasteridae</taxon>
        <taxon>Pristionchus</taxon>
    </lineage>
</organism>
<dbReference type="AlphaFoldDB" id="A0AAV5VL20"/>
<evidence type="ECO:0000313" key="2">
    <source>
        <dbReference type="Proteomes" id="UP001432322"/>
    </source>
</evidence>
<accession>A0AAV5VL20</accession>
<sequence length="90" mass="10901">SRYMTEQLTPQLIDAPSCDHVQGTRPTSRSRFPRMIVRCSRPIVTRLDSESADSNRRYRKEKSNDRIDEFEDDCKIEWRDNEETRERHWN</sequence>
<reference evidence="1" key="1">
    <citation type="submission" date="2023-10" db="EMBL/GenBank/DDBJ databases">
        <title>Genome assembly of Pristionchus species.</title>
        <authorList>
            <person name="Yoshida K."/>
            <person name="Sommer R.J."/>
        </authorList>
    </citation>
    <scope>NUCLEOTIDE SEQUENCE</scope>
    <source>
        <strain evidence="1">RS5133</strain>
    </source>
</reference>
<dbReference type="EMBL" id="BTSY01000003">
    <property type="protein sequence ID" value="GMT20326.1"/>
    <property type="molecule type" value="Genomic_DNA"/>
</dbReference>
<comment type="caution">
    <text evidence="1">The sequence shown here is derived from an EMBL/GenBank/DDBJ whole genome shotgun (WGS) entry which is preliminary data.</text>
</comment>
<proteinExistence type="predicted"/>
<dbReference type="Proteomes" id="UP001432322">
    <property type="component" value="Unassembled WGS sequence"/>
</dbReference>
<gene>
    <name evidence="1" type="ORF">PFISCL1PPCAC_11623</name>
</gene>
<feature type="non-terminal residue" evidence="1">
    <location>
        <position position="90"/>
    </location>
</feature>
<name>A0AAV5VL20_9BILA</name>
<feature type="non-terminal residue" evidence="1">
    <location>
        <position position="1"/>
    </location>
</feature>